<feature type="compositionally biased region" description="Basic residues" evidence="1">
    <location>
        <begin position="128"/>
        <end position="144"/>
    </location>
</feature>
<dbReference type="GO" id="GO:0000380">
    <property type="term" value="P:alternative mRNA splicing, via spliceosome"/>
    <property type="evidence" value="ECO:0007669"/>
    <property type="project" value="InterPro"/>
</dbReference>
<feature type="region of interest" description="Disordered" evidence="1">
    <location>
        <begin position="16"/>
        <end position="180"/>
    </location>
</feature>
<gene>
    <name evidence="2" type="ORF">QYE76_054633</name>
</gene>
<feature type="region of interest" description="Disordered" evidence="1">
    <location>
        <begin position="263"/>
        <end position="323"/>
    </location>
</feature>
<feature type="compositionally biased region" description="Basic residues" evidence="1">
    <location>
        <begin position="91"/>
        <end position="119"/>
    </location>
</feature>
<evidence type="ECO:0000313" key="3">
    <source>
        <dbReference type="Proteomes" id="UP001231189"/>
    </source>
</evidence>
<accession>A0AAD8WL65</accession>
<feature type="compositionally biased region" description="Pro residues" evidence="1">
    <location>
        <begin position="61"/>
        <end position="75"/>
    </location>
</feature>
<comment type="caution">
    <text evidence="2">The sequence shown here is derived from an EMBL/GenBank/DDBJ whole genome shotgun (WGS) entry which is preliminary data.</text>
</comment>
<protein>
    <submittedName>
        <fullName evidence="2">Uncharacterized protein</fullName>
    </submittedName>
</protein>
<reference evidence="2" key="1">
    <citation type="submission" date="2023-07" db="EMBL/GenBank/DDBJ databases">
        <title>A chromosome-level genome assembly of Lolium multiflorum.</title>
        <authorList>
            <person name="Chen Y."/>
            <person name="Copetti D."/>
            <person name="Kolliker R."/>
            <person name="Studer B."/>
        </authorList>
    </citation>
    <scope>NUCLEOTIDE SEQUENCE</scope>
    <source>
        <strain evidence="2">02402/16</strain>
        <tissue evidence="2">Leaf</tissue>
    </source>
</reference>
<proteinExistence type="predicted"/>
<evidence type="ECO:0000313" key="2">
    <source>
        <dbReference type="EMBL" id="KAK1666474.1"/>
    </source>
</evidence>
<feature type="compositionally biased region" description="Basic and acidic residues" evidence="1">
    <location>
        <begin position="145"/>
        <end position="164"/>
    </location>
</feature>
<feature type="compositionally biased region" description="Polar residues" evidence="1">
    <location>
        <begin position="41"/>
        <end position="50"/>
    </location>
</feature>
<evidence type="ECO:0000256" key="1">
    <source>
        <dbReference type="SAM" id="MobiDB-lite"/>
    </source>
</evidence>
<name>A0AAD8WL65_LOLMU</name>
<dbReference type="GO" id="GO:0005737">
    <property type="term" value="C:cytoplasm"/>
    <property type="evidence" value="ECO:0007669"/>
    <property type="project" value="TreeGrafter"/>
</dbReference>
<dbReference type="EMBL" id="JAUUTY010000003">
    <property type="protein sequence ID" value="KAK1666474.1"/>
    <property type="molecule type" value="Genomic_DNA"/>
</dbReference>
<organism evidence="2 3">
    <name type="scientific">Lolium multiflorum</name>
    <name type="common">Italian ryegrass</name>
    <name type="synonym">Lolium perenne subsp. multiflorum</name>
    <dbReference type="NCBI Taxonomy" id="4521"/>
    <lineage>
        <taxon>Eukaryota</taxon>
        <taxon>Viridiplantae</taxon>
        <taxon>Streptophyta</taxon>
        <taxon>Embryophyta</taxon>
        <taxon>Tracheophyta</taxon>
        <taxon>Spermatophyta</taxon>
        <taxon>Magnoliopsida</taxon>
        <taxon>Liliopsida</taxon>
        <taxon>Poales</taxon>
        <taxon>Poaceae</taxon>
        <taxon>BOP clade</taxon>
        <taxon>Pooideae</taxon>
        <taxon>Poodae</taxon>
        <taxon>Poeae</taxon>
        <taxon>Poeae Chloroplast Group 2 (Poeae type)</taxon>
        <taxon>Loliodinae</taxon>
        <taxon>Loliinae</taxon>
        <taxon>Lolium</taxon>
    </lineage>
</organism>
<feature type="compositionally biased region" description="Basic and acidic residues" evidence="1">
    <location>
        <begin position="293"/>
        <end position="306"/>
    </location>
</feature>
<dbReference type="PANTHER" id="PTHR31968:SF4">
    <property type="entry name" value="SERINE_ARGININE-RELATED PROTEIN 53"/>
    <property type="match status" value="1"/>
</dbReference>
<dbReference type="InterPro" id="IPR034604">
    <property type="entry name" value="SRRP53"/>
</dbReference>
<dbReference type="GO" id="GO:0005634">
    <property type="term" value="C:nucleus"/>
    <property type="evidence" value="ECO:0007669"/>
    <property type="project" value="TreeGrafter"/>
</dbReference>
<feature type="compositionally biased region" description="Basic and acidic residues" evidence="1">
    <location>
        <begin position="263"/>
        <end position="276"/>
    </location>
</feature>
<feature type="compositionally biased region" description="Basic and acidic residues" evidence="1">
    <location>
        <begin position="171"/>
        <end position="180"/>
    </location>
</feature>
<dbReference type="AlphaFoldDB" id="A0AAD8WL65"/>
<dbReference type="Proteomes" id="UP001231189">
    <property type="component" value="Unassembled WGS sequence"/>
</dbReference>
<keyword evidence="3" id="KW-1185">Reference proteome</keyword>
<sequence length="341" mass="38241">MEEEKAAAYYEELNRKGEGARRFKQGLGFSSGEPQPAAFTSKPTTSSSFLSGFVRAGAAPAQPPKPTRPPPPPEAAPRQRRRSRSPSPSRPRSRSPPRSRRRRSRSRSRSREPRRRSRSREREDRRASRYRSRSRSPSRRSGRNSHHEPRRDRHGDRRRDDGGHGRQKGHGGRDGGKVDYSRMIQGYDKMTPAERVKAKMKLQLSETASKDSTLGTAAVGWGRFEFNKDAPLDEDDNDVEGANDDASLVKHIGKSFRLSAVESKNENTVRDAHDEAMFGVPTSSNVDTEASEDELKTNDEGKKPGDVEAQPGSSLISPEVLAMQKGSWRERIQKLRQNSNT</sequence>
<dbReference type="PANTHER" id="PTHR31968">
    <property type="entry name" value="SERINE/ARGININE-RELATED PROTEIN 53"/>
    <property type="match status" value="1"/>
</dbReference>